<dbReference type="PANTHER" id="PTHR31099:SF49">
    <property type="entry name" value="MYOSIN HEAVY CHAIN-LIKE PROTEIN"/>
    <property type="match status" value="1"/>
</dbReference>
<keyword evidence="4" id="KW-1185">Reference proteome</keyword>
<organism evidence="3 4">
    <name type="scientific">Helianthus annuus</name>
    <name type="common">Common sunflower</name>
    <dbReference type="NCBI Taxonomy" id="4232"/>
    <lineage>
        <taxon>Eukaryota</taxon>
        <taxon>Viridiplantae</taxon>
        <taxon>Streptophyta</taxon>
        <taxon>Embryophyta</taxon>
        <taxon>Tracheophyta</taxon>
        <taxon>Spermatophyta</taxon>
        <taxon>Magnoliopsida</taxon>
        <taxon>eudicotyledons</taxon>
        <taxon>Gunneridae</taxon>
        <taxon>Pentapetalae</taxon>
        <taxon>asterids</taxon>
        <taxon>campanulids</taxon>
        <taxon>Asterales</taxon>
        <taxon>Asteraceae</taxon>
        <taxon>Asteroideae</taxon>
        <taxon>Heliantheae alliance</taxon>
        <taxon>Heliantheae</taxon>
        <taxon>Helianthus</taxon>
    </lineage>
</organism>
<evidence type="ECO:0000256" key="1">
    <source>
        <dbReference type="SAM" id="Coils"/>
    </source>
</evidence>
<keyword evidence="1" id="KW-0175">Coiled coil</keyword>
<sequence>MVKERADWERYRERLVRQANEFEKANVAFAEEKSKFEADRKLEEWGREGLRSKLRAAEDLLAKEKAESKKICEKDNQRMYAARAKITELEGQVVELKGKVEDVQADREHVEAALKVQVSSKDKDLAAKDVEIAELKQVNKSESLEIDLEAEKGKAASAEEARQKAEEARDMSTSALNIAQNNYSEVQSIVDTLVAEAEWMRGRGWPTLS</sequence>
<evidence type="ECO:0000256" key="2">
    <source>
        <dbReference type="SAM" id="MobiDB-lite"/>
    </source>
</evidence>
<proteinExistence type="predicted"/>
<dbReference type="Proteomes" id="UP000215914">
    <property type="component" value="Chromosome 9"/>
</dbReference>
<accession>A0A251TWN1</accession>
<dbReference type="InParanoid" id="A0A251TWN1"/>
<name>A0A251TWN1_HELAN</name>
<dbReference type="EMBL" id="CM007898">
    <property type="protein sequence ID" value="OTG14972.1"/>
    <property type="molecule type" value="Genomic_DNA"/>
</dbReference>
<dbReference type="PANTHER" id="PTHR31099">
    <property type="entry name" value="OS06G0165300 PROTEIN"/>
    <property type="match status" value="1"/>
</dbReference>
<reference evidence="4" key="1">
    <citation type="journal article" date="2017" name="Nature">
        <title>The sunflower genome provides insights into oil metabolism, flowering and Asterid evolution.</title>
        <authorList>
            <person name="Badouin H."/>
            <person name="Gouzy J."/>
            <person name="Grassa C.J."/>
            <person name="Murat F."/>
            <person name="Staton S.E."/>
            <person name="Cottret L."/>
            <person name="Lelandais-Briere C."/>
            <person name="Owens G.L."/>
            <person name="Carrere S."/>
            <person name="Mayjonade B."/>
            <person name="Legrand L."/>
            <person name="Gill N."/>
            <person name="Kane N.C."/>
            <person name="Bowers J.E."/>
            <person name="Hubner S."/>
            <person name="Bellec A."/>
            <person name="Berard A."/>
            <person name="Berges H."/>
            <person name="Blanchet N."/>
            <person name="Boniface M.C."/>
            <person name="Brunel D."/>
            <person name="Catrice O."/>
            <person name="Chaidir N."/>
            <person name="Claudel C."/>
            <person name="Donnadieu C."/>
            <person name="Faraut T."/>
            <person name="Fievet G."/>
            <person name="Helmstetter N."/>
            <person name="King M."/>
            <person name="Knapp S.J."/>
            <person name="Lai Z."/>
            <person name="Le Paslier M.C."/>
            <person name="Lippi Y."/>
            <person name="Lorenzon L."/>
            <person name="Mandel J.R."/>
            <person name="Marage G."/>
            <person name="Marchand G."/>
            <person name="Marquand E."/>
            <person name="Bret-Mestries E."/>
            <person name="Morien E."/>
            <person name="Nambeesan S."/>
            <person name="Nguyen T."/>
            <person name="Pegot-Espagnet P."/>
            <person name="Pouilly N."/>
            <person name="Raftis F."/>
            <person name="Sallet E."/>
            <person name="Schiex T."/>
            <person name="Thomas J."/>
            <person name="Vandecasteele C."/>
            <person name="Vares D."/>
            <person name="Vear F."/>
            <person name="Vautrin S."/>
            <person name="Crespi M."/>
            <person name="Mangin B."/>
            <person name="Burke J.M."/>
            <person name="Salse J."/>
            <person name="Munos S."/>
            <person name="Vincourt P."/>
            <person name="Rieseberg L.H."/>
            <person name="Langlade N.B."/>
        </authorList>
    </citation>
    <scope>NUCLEOTIDE SEQUENCE [LARGE SCALE GENOMIC DNA]</scope>
    <source>
        <strain evidence="4">cv. SF193</strain>
    </source>
</reference>
<protein>
    <submittedName>
        <fullName evidence="3">Uncharacterized protein</fullName>
    </submittedName>
</protein>
<evidence type="ECO:0000313" key="4">
    <source>
        <dbReference type="Proteomes" id="UP000215914"/>
    </source>
</evidence>
<dbReference type="AlphaFoldDB" id="A0A251TWN1"/>
<dbReference type="STRING" id="4232.A0A251TWN1"/>
<feature type="coiled-coil region" evidence="1">
    <location>
        <begin position="47"/>
        <end position="113"/>
    </location>
</feature>
<evidence type="ECO:0000313" key="3">
    <source>
        <dbReference type="EMBL" id="OTG14972.1"/>
    </source>
</evidence>
<feature type="compositionally biased region" description="Basic and acidic residues" evidence="2">
    <location>
        <begin position="150"/>
        <end position="170"/>
    </location>
</feature>
<gene>
    <name evidence="3" type="ORF">HannXRQ_Chr09g0255281</name>
</gene>
<feature type="region of interest" description="Disordered" evidence="2">
    <location>
        <begin position="150"/>
        <end position="173"/>
    </location>
</feature>